<dbReference type="AlphaFoldDB" id="A0A0C3FQS0"/>
<accession>A0A0C3FQS0</accession>
<dbReference type="InterPro" id="IPR031728">
    <property type="entry name" value="GlcAase_C"/>
</dbReference>
<dbReference type="STRING" id="765440.A0A0C3FQS0"/>
<evidence type="ECO:0000313" key="4">
    <source>
        <dbReference type="Proteomes" id="UP000054166"/>
    </source>
</evidence>
<reference evidence="3 4" key="1">
    <citation type="submission" date="2014-04" db="EMBL/GenBank/DDBJ databases">
        <authorList>
            <consortium name="DOE Joint Genome Institute"/>
            <person name="Kuo A."/>
            <person name="Tarkka M."/>
            <person name="Buscot F."/>
            <person name="Kohler A."/>
            <person name="Nagy L.G."/>
            <person name="Floudas D."/>
            <person name="Copeland A."/>
            <person name="Barry K.W."/>
            <person name="Cichocki N."/>
            <person name="Veneault-Fourrey C."/>
            <person name="LaButti K."/>
            <person name="Lindquist E.A."/>
            <person name="Lipzen A."/>
            <person name="Lundell T."/>
            <person name="Morin E."/>
            <person name="Murat C."/>
            <person name="Sun H."/>
            <person name="Tunlid A."/>
            <person name="Henrissat B."/>
            <person name="Grigoriev I.V."/>
            <person name="Hibbett D.S."/>
            <person name="Martin F."/>
            <person name="Nordberg H.P."/>
            <person name="Cantor M.N."/>
            <person name="Hua S.X."/>
        </authorList>
    </citation>
    <scope>NUCLEOTIDE SEQUENCE [LARGE SCALE GENOMIC DNA]</scope>
    <source>
        <strain evidence="3 4">F 1598</strain>
    </source>
</reference>
<evidence type="ECO:0000313" key="3">
    <source>
        <dbReference type="EMBL" id="KIM82064.1"/>
    </source>
</evidence>
<feature type="chain" id="PRO_5002164464" evidence="1">
    <location>
        <begin position="20"/>
        <end position="663"/>
    </location>
</feature>
<dbReference type="GO" id="GO:0016787">
    <property type="term" value="F:hydrolase activity"/>
    <property type="evidence" value="ECO:0007669"/>
    <property type="project" value="UniProtKB-KW"/>
</dbReference>
<dbReference type="SUPFAM" id="SSF51445">
    <property type="entry name" value="(Trans)glycosidases"/>
    <property type="match status" value="1"/>
</dbReference>
<keyword evidence="1" id="KW-0732">Signal</keyword>
<proteinExistence type="predicted"/>
<feature type="signal peptide" evidence="1">
    <location>
        <begin position="1"/>
        <end position="19"/>
    </location>
</feature>
<dbReference type="HOGENOM" id="CLU_023945_0_0_1"/>
<name>A0A0C3FQS0_PILCF</name>
<organism evidence="3 4">
    <name type="scientific">Piloderma croceum (strain F 1598)</name>
    <dbReference type="NCBI Taxonomy" id="765440"/>
    <lineage>
        <taxon>Eukaryota</taxon>
        <taxon>Fungi</taxon>
        <taxon>Dikarya</taxon>
        <taxon>Basidiomycota</taxon>
        <taxon>Agaricomycotina</taxon>
        <taxon>Agaricomycetes</taxon>
        <taxon>Agaricomycetidae</taxon>
        <taxon>Atheliales</taxon>
        <taxon>Atheliaceae</taxon>
        <taxon>Piloderma</taxon>
    </lineage>
</organism>
<dbReference type="PANTHER" id="PTHR36183:SF2">
    <property type="entry name" value="BETA-GLUCURONIDASE C-TERMINAL DOMAIN-CONTAINING PROTEIN"/>
    <property type="match status" value="1"/>
</dbReference>
<sequence length="663" mass="70226">MHLQLVRSLIPFFFGAVQANVTVYGTGTQNPFSLSGSATATASGAAANYTGAAAYNPTVLNPPPVPDPKPPTSFDIQLQNGGMQGLSITLPDGFFGFSVEMSVANQETIFGLRLCSTLIQVAFLNLMANIVDRSGTVKVRVGGNTQDTAVLVNEIPNGADLTKDYGDTSNPTYTPALNYNADLIYMMANISNFINVKWYLGVPFNNTQHFNLAIAEVGQAVLGDNLIGLQVGNEPDLYARHGHRPANYGPSDYVAEFGRLVDAMANDTNVRNRSMLIGPNLSGLWAPEQIWSTGFATTYDSSLGSLAIEKYPTDNCAAQFGIGTPVIAQDAFPEFLTHTSGQNIVKPYLASTAYAQTLLKPFLMFETNTASCGGFAGISDSFGAALWGADYALQMAYSNFSGALFHVGGQADFYNPFTPPPTNQSHFHQWTIGPIYYSALVVAETIGSSNKSQVVDLVANDGNEFTPAYAVYEDGTPSRVALINFVTDPSGASDYTATISVGDSTPGQVQVKYLLADSVSVKGNFTWANQTFGGNFASDGRLMGQQYIQTIACNGGSCKVKVPAPSFALVFLSDKALSESDNGASQTFSTSLQTKTLNTATINPSVLATSNGHKGFAKVGGSTSREKGLRDNAASGLSQTLPSVVTLVSLVAGGLMVSRVFMK</sequence>
<reference evidence="4" key="2">
    <citation type="submission" date="2015-01" db="EMBL/GenBank/DDBJ databases">
        <title>Evolutionary Origins and Diversification of the Mycorrhizal Mutualists.</title>
        <authorList>
            <consortium name="DOE Joint Genome Institute"/>
            <consortium name="Mycorrhizal Genomics Consortium"/>
            <person name="Kohler A."/>
            <person name="Kuo A."/>
            <person name="Nagy L.G."/>
            <person name="Floudas D."/>
            <person name="Copeland A."/>
            <person name="Barry K.W."/>
            <person name="Cichocki N."/>
            <person name="Veneault-Fourrey C."/>
            <person name="LaButti K."/>
            <person name="Lindquist E.A."/>
            <person name="Lipzen A."/>
            <person name="Lundell T."/>
            <person name="Morin E."/>
            <person name="Murat C."/>
            <person name="Riley R."/>
            <person name="Ohm R."/>
            <person name="Sun H."/>
            <person name="Tunlid A."/>
            <person name="Henrissat B."/>
            <person name="Grigoriev I.V."/>
            <person name="Hibbett D.S."/>
            <person name="Martin F."/>
        </authorList>
    </citation>
    <scope>NUCLEOTIDE SEQUENCE [LARGE SCALE GENOMIC DNA]</scope>
    <source>
        <strain evidence="4">F 1598</strain>
    </source>
</reference>
<feature type="domain" description="Beta-glucuronidase C-terminal" evidence="2">
    <location>
        <begin position="468"/>
        <end position="569"/>
    </location>
</feature>
<dbReference type="PANTHER" id="PTHR36183">
    <property type="entry name" value="BETA-GLUCURONIDASE"/>
    <property type="match status" value="1"/>
</dbReference>
<keyword evidence="4" id="KW-1185">Reference proteome</keyword>
<dbReference type="InterPro" id="IPR017853">
    <property type="entry name" value="GH"/>
</dbReference>
<gene>
    <name evidence="3" type="ORF">PILCRDRAFT_71432</name>
</gene>
<dbReference type="Gene3D" id="3.20.20.80">
    <property type="entry name" value="Glycosidases"/>
    <property type="match status" value="1"/>
</dbReference>
<dbReference type="EMBL" id="KN832996">
    <property type="protein sequence ID" value="KIM82064.1"/>
    <property type="molecule type" value="Genomic_DNA"/>
</dbReference>
<dbReference type="InterPro" id="IPR052974">
    <property type="entry name" value="GH79_Enzymes"/>
</dbReference>
<keyword evidence="3" id="KW-0378">Hydrolase</keyword>
<protein>
    <submittedName>
        <fullName evidence="3">Glycoside hydrolase family 79 protein</fullName>
    </submittedName>
</protein>
<dbReference type="Pfam" id="PF16862">
    <property type="entry name" value="Glyco_hydro_79C"/>
    <property type="match status" value="1"/>
</dbReference>
<dbReference type="Proteomes" id="UP000054166">
    <property type="component" value="Unassembled WGS sequence"/>
</dbReference>
<evidence type="ECO:0000259" key="2">
    <source>
        <dbReference type="Pfam" id="PF16862"/>
    </source>
</evidence>
<dbReference type="OrthoDB" id="2796951at2759"/>
<evidence type="ECO:0000256" key="1">
    <source>
        <dbReference type="SAM" id="SignalP"/>
    </source>
</evidence>
<dbReference type="InParanoid" id="A0A0C3FQS0"/>